<proteinExistence type="predicted"/>
<evidence type="ECO:0000313" key="3">
    <source>
        <dbReference type="Proteomes" id="UP000288805"/>
    </source>
</evidence>
<dbReference type="Gene3D" id="3.60.10.10">
    <property type="entry name" value="Endonuclease/exonuclease/phosphatase"/>
    <property type="match status" value="1"/>
</dbReference>
<dbReference type="InterPro" id="IPR043502">
    <property type="entry name" value="DNA/RNA_pol_sf"/>
</dbReference>
<dbReference type="AlphaFoldDB" id="A0A438GWR2"/>
<evidence type="ECO:0000313" key="2">
    <source>
        <dbReference type="EMBL" id="RVW76642.1"/>
    </source>
</evidence>
<name>A0A438GWR2_VITVI</name>
<dbReference type="PANTHER" id="PTHR33116">
    <property type="entry name" value="REVERSE TRANSCRIPTASE ZINC-BINDING DOMAIN-CONTAINING PROTEIN-RELATED-RELATED"/>
    <property type="match status" value="1"/>
</dbReference>
<protein>
    <submittedName>
        <fullName evidence="2">Putative mitochondrial protein</fullName>
    </submittedName>
</protein>
<sequence length="852" mass="97568">MWLRVEARKDVALEQLNHWDGLERLRPLSEEDRRSQQTARDEYSNFTILEETSWSSLMVKGVQQNKEGELKEDLGGVVFKGGGNYNSLKFGGTLFFETLTQPLSSHPEEGGASDVQDFRPIGLVESLYKIIAKFLANRLKRVMGKVVSNSRTLLWRRGARRLDRVAALFGCRVRKLPTTYLAHKTASVADLWGGKEVKADVGRCTLDDPSEFGNWRRCSLSKDNEELVDHVLIHYGKTRELWTPLLSSFGLVWVFPTSVRNLLLEWKVKGLGKKRKAVWRLAPICLFWCIWQERNQCYQRQSPGLPRPSGQAGHGQWIKLRRGSCEKVFKYSKPRCGDASGNKESNLGQEVVSSVWKGRSLEWAALPALYGPNKPLWRKDFWLELQDLYGLTFPRWCVGGDFNVIRRISEKMGDSRLTVNMRCFDEFIRESGLLDPPLRNAAFTWSNMQVILFARDWIGGDFNNIEVISEEIVNFFGNFYSKPKVTLGLKGLIGPLFLERVQFGWIAVFEEEVRMAVFQLNKEKAPGPDGFTIAVYQECWDVIKEDLMRVFLEFHTKGSLCGRETNLDAVLIANEVVDEKRRKGFSQKWRSWMRGCLSSSSFAILVNGNAKGWVKASRGLRQGDPLSPFLFTLVADVLSRLMIRAEETGITEGFFVGRDRTRVSLLQFADDTIFFSKAFGTSSKPQDYPFGFWASIWFKNQLRKKHHFRPSFGREPKDNRLLGSVVERISRRLDGWKKAYLSLGGRITLIQSCLSHIPSYFLSLFKIPVSIASKIEKMQRDFLWSGAGKGRKITLSDGRFPRERSGLWHKVIASIYGTHPNGWDANMVVRWSHRCPWKAIAQVFQEFPLLSA</sequence>
<evidence type="ECO:0000259" key="1">
    <source>
        <dbReference type="Pfam" id="PF00078"/>
    </source>
</evidence>
<comment type="caution">
    <text evidence="2">The sequence shown here is derived from an EMBL/GenBank/DDBJ whole genome shotgun (WGS) entry which is preliminary data.</text>
</comment>
<dbReference type="Proteomes" id="UP000288805">
    <property type="component" value="Unassembled WGS sequence"/>
</dbReference>
<dbReference type="SUPFAM" id="SSF56219">
    <property type="entry name" value="DNase I-like"/>
    <property type="match status" value="1"/>
</dbReference>
<feature type="domain" description="Reverse transcriptase" evidence="1">
    <location>
        <begin position="587"/>
        <end position="677"/>
    </location>
</feature>
<gene>
    <name evidence="2" type="primary">AtMg01250_192</name>
    <name evidence="2" type="ORF">CK203_049644</name>
</gene>
<dbReference type="Pfam" id="PF00078">
    <property type="entry name" value="RVT_1"/>
    <property type="match status" value="1"/>
</dbReference>
<organism evidence="2 3">
    <name type="scientific">Vitis vinifera</name>
    <name type="common">Grape</name>
    <dbReference type="NCBI Taxonomy" id="29760"/>
    <lineage>
        <taxon>Eukaryota</taxon>
        <taxon>Viridiplantae</taxon>
        <taxon>Streptophyta</taxon>
        <taxon>Embryophyta</taxon>
        <taxon>Tracheophyta</taxon>
        <taxon>Spermatophyta</taxon>
        <taxon>Magnoliopsida</taxon>
        <taxon>eudicotyledons</taxon>
        <taxon>Gunneridae</taxon>
        <taxon>Pentapetalae</taxon>
        <taxon>rosids</taxon>
        <taxon>Vitales</taxon>
        <taxon>Vitaceae</taxon>
        <taxon>Viteae</taxon>
        <taxon>Vitis</taxon>
    </lineage>
</organism>
<dbReference type="InterPro" id="IPR000477">
    <property type="entry name" value="RT_dom"/>
</dbReference>
<dbReference type="EMBL" id="QGNW01000325">
    <property type="protein sequence ID" value="RVW76642.1"/>
    <property type="molecule type" value="Genomic_DNA"/>
</dbReference>
<accession>A0A438GWR2</accession>
<reference evidence="2 3" key="1">
    <citation type="journal article" date="2018" name="PLoS Genet.">
        <title>Population sequencing reveals clonal diversity and ancestral inbreeding in the grapevine cultivar Chardonnay.</title>
        <authorList>
            <person name="Roach M.J."/>
            <person name="Johnson D.L."/>
            <person name="Bohlmann J."/>
            <person name="van Vuuren H.J."/>
            <person name="Jones S.J."/>
            <person name="Pretorius I.S."/>
            <person name="Schmidt S.A."/>
            <person name="Borneman A.R."/>
        </authorList>
    </citation>
    <scope>NUCLEOTIDE SEQUENCE [LARGE SCALE GENOMIC DNA]</scope>
    <source>
        <strain evidence="3">cv. Chardonnay</strain>
        <tissue evidence="2">Leaf</tissue>
    </source>
</reference>
<dbReference type="PANTHER" id="PTHR33116:SF78">
    <property type="entry name" value="OS12G0587133 PROTEIN"/>
    <property type="match status" value="1"/>
</dbReference>
<dbReference type="InterPro" id="IPR036691">
    <property type="entry name" value="Endo/exonu/phosph_ase_sf"/>
</dbReference>
<dbReference type="SUPFAM" id="SSF56672">
    <property type="entry name" value="DNA/RNA polymerases"/>
    <property type="match status" value="1"/>
</dbReference>